<gene>
    <name evidence="1" type="ORF">EVA_05684</name>
</gene>
<sequence>MKKGIARLFLFVLLSCLWGGCGNDDEKIPEEDEKPVEVPTSTTKALFAYFVADNNLDDDIRKNVTTMCQGLLQMNEPVTLLVYWDGKRSASNRFWNEPCLLKYVTDGKGHLNGRKVHYSAEELAKVHDRSGNAIYYASDTLTWELAEVLPSRYTESTEMSSMTGILNDMFAEVPLATQLGLVLGSHGSGWLKYLDGRNARSFGQDGSQDHTMTTPDMAKAIAATGKHFDFVLFDACMMGCAEVCYDFRQVTDYLIASVQDIPSPGFPYNQLTGDLCSYTKKGYAQACATYIAYYEGLNQSSSGWWGTISLIDCSEMEQLAASIRQKVAGHDHLQSTYSPTHLQQYGGNRSSFRYLSFDVRQFMNELVGDEDADWVEQLNRTIVYKGCVSNVSPHSVYAINPALYSGLGMYIPVDSKNGWNHYFKTLDWYSAAGWNETYAEWLP</sequence>
<comment type="caution">
    <text evidence="1">The sequence shown here is derived from an EMBL/GenBank/DDBJ whole genome shotgun (WGS) entry which is preliminary data.</text>
</comment>
<proteinExistence type="predicted"/>
<dbReference type="PANTHER" id="PTHR37835:SF1">
    <property type="entry name" value="ALPHA-CLOSTRIPAIN"/>
    <property type="match status" value="1"/>
</dbReference>
<dbReference type="Gene3D" id="3.40.50.11970">
    <property type="match status" value="1"/>
</dbReference>
<name>J9GGT6_9ZZZZ</name>
<dbReference type="EMBL" id="AMCI01001228">
    <property type="protein sequence ID" value="EJX06209.1"/>
    <property type="molecule type" value="Genomic_DNA"/>
</dbReference>
<organism evidence="1">
    <name type="scientific">gut metagenome</name>
    <dbReference type="NCBI Taxonomy" id="749906"/>
    <lineage>
        <taxon>unclassified sequences</taxon>
        <taxon>metagenomes</taxon>
        <taxon>organismal metagenomes</taxon>
    </lineage>
</organism>
<accession>J9GGT6</accession>
<dbReference type="AlphaFoldDB" id="J9GGT6"/>
<dbReference type="Pfam" id="PF03415">
    <property type="entry name" value="Peptidase_C11"/>
    <property type="match status" value="1"/>
</dbReference>
<dbReference type="PROSITE" id="PS51257">
    <property type="entry name" value="PROKAR_LIPOPROTEIN"/>
    <property type="match status" value="1"/>
</dbReference>
<protein>
    <submittedName>
        <fullName evidence="1">Clostripain-like protein</fullName>
    </submittedName>
</protein>
<dbReference type="PANTHER" id="PTHR37835">
    <property type="entry name" value="ALPHA-CLOSTRIPAIN"/>
    <property type="match status" value="1"/>
</dbReference>
<reference evidence="1" key="1">
    <citation type="journal article" date="2012" name="PLoS ONE">
        <title>Gene sets for utilization of primary and secondary nutrition supplies in the distal gut of endangered iberian lynx.</title>
        <authorList>
            <person name="Alcaide M."/>
            <person name="Messina E."/>
            <person name="Richter M."/>
            <person name="Bargiela R."/>
            <person name="Peplies J."/>
            <person name="Huws S.A."/>
            <person name="Newbold C.J."/>
            <person name="Golyshin P.N."/>
            <person name="Simon M.A."/>
            <person name="Lopez G."/>
            <person name="Yakimov M.M."/>
            <person name="Ferrer M."/>
        </authorList>
    </citation>
    <scope>NUCLEOTIDE SEQUENCE</scope>
</reference>
<dbReference type="InterPro" id="IPR005077">
    <property type="entry name" value="Peptidase_C11"/>
</dbReference>
<evidence type="ECO:0000313" key="1">
    <source>
        <dbReference type="EMBL" id="EJX06209.1"/>
    </source>
</evidence>